<feature type="transmembrane region" description="Helical" evidence="5">
    <location>
        <begin position="408"/>
        <end position="428"/>
    </location>
</feature>
<dbReference type="AlphaFoldDB" id="A0A1I2HGL6"/>
<dbReference type="PROSITE" id="PS50293">
    <property type="entry name" value="TPR_REGION"/>
    <property type="match status" value="2"/>
</dbReference>
<evidence type="ECO:0000256" key="5">
    <source>
        <dbReference type="SAM" id="Phobius"/>
    </source>
</evidence>
<protein>
    <submittedName>
        <fullName evidence="7">Serine phosphatase RsbU, regulator of sigma subunit</fullName>
    </submittedName>
</protein>
<dbReference type="STRING" id="1003.SAMN04488541_102421"/>
<evidence type="ECO:0000256" key="4">
    <source>
        <dbReference type="SAM" id="Coils"/>
    </source>
</evidence>
<dbReference type="PROSITE" id="PS50005">
    <property type="entry name" value="TPR"/>
    <property type="match status" value="2"/>
</dbReference>
<dbReference type="RefSeq" id="WP_091546516.1">
    <property type="nucleotide sequence ID" value="NZ_FONY01000024.1"/>
</dbReference>
<evidence type="ECO:0000256" key="3">
    <source>
        <dbReference type="PROSITE-ProRule" id="PRU00339"/>
    </source>
</evidence>
<dbReference type="InterPro" id="IPR001932">
    <property type="entry name" value="PPM-type_phosphatase-like_dom"/>
</dbReference>
<feature type="repeat" description="TPR" evidence="3">
    <location>
        <begin position="164"/>
        <end position="197"/>
    </location>
</feature>
<dbReference type="Pfam" id="PF13181">
    <property type="entry name" value="TPR_8"/>
    <property type="match status" value="1"/>
</dbReference>
<keyword evidence="5" id="KW-1133">Transmembrane helix</keyword>
<dbReference type="InterPro" id="IPR011990">
    <property type="entry name" value="TPR-like_helical_dom_sf"/>
</dbReference>
<dbReference type="InterPro" id="IPR036457">
    <property type="entry name" value="PPM-type-like_dom_sf"/>
</dbReference>
<evidence type="ECO:0000313" key="7">
    <source>
        <dbReference type="EMBL" id="SFF29405.1"/>
    </source>
</evidence>
<accession>A0A1I2HGL6</accession>
<dbReference type="Pfam" id="PF13424">
    <property type="entry name" value="TPR_12"/>
    <property type="match status" value="3"/>
</dbReference>
<evidence type="ECO:0000313" key="8">
    <source>
        <dbReference type="Proteomes" id="UP000199513"/>
    </source>
</evidence>
<feature type="repeat" description="TPR" evidence="3">
    <location>
        <begin position="84"/>
        <end position="117"/>
    </location>
</feature>
<dbReference type="SMART" id="SM00028">
    <property type="entry name" value="TPR"/>
    <property type="match status" value="7"/>
</dbReference>
<name>A0A1I2HGL6_9BACT</name>
<keyword evidence="8" id="KW-1185">Reference proteome</keyword>
<keyword evidence="5" id="KW-0812">Transmembrane</keyword>
<dbReference type="Gene3D" id="1.25.40.10">
    <property type="entry name" value="Tetratricopeptide repeat domain"/>
    <property type="match status" value="2"/>
</dbReference>
<feature type="coiled-coil region" evidence="4">
    <location>
        <begin position="366"/>
        <end position="405"/>
    </location>
</feature>
<organism evidence="7 8">
    <name type="scientific">Thermoflexibacter ruber</name>
    <dbReference type="NCBI Taxonomy" id="1003"/>
    <lineage>
        <taxon>Bacteria</taxon>
        <taxon>Pseudomonadati</taxon>
        <taxon>Bacteroidota</taxon>
        <taxon>Cytophagia</taxon>
        <taxon>Cytophagales</taxon>
        <taxon>Thermoflexibacteraceae</taxon>
        <taxon>Thermoflexibacter</taxon>
    </lineage>
</organism>
<evidence type="ECO:0000256" key="1">
    <source>
        <dbReference type="ARBA" id="ARBA00022737"/>
    </source>
</evidence>
<feature type="coiled-coil region" evidence="4">
    <location>
        <begin position="434"/>
        <end position="472"/>
    </location>
</feature>
<keyword evidence="4" id="KW-0175">Coiled coil</keyword>
<keyword evidence="1" id="KW-0677">Repeat</keyword>
<dbReference type="PANTHER" id="PTHR45641">
    <property type="entry name" value="TETRATRICOPEPTIDE REPEAT PROTEIN (AFU_ORTHOLOGUE AFUA_6G03870)"/>
    <property type="match status" value="1"/>
</dbReference>
<dbReference type="SMART" id="SM00331">
    <property type="entry name" value="PP2C_SIG"/>
    <property type="match status" value="1"/>
</dbReference>
<evidence type="ECO:0000259" key="6">
    <source>
        <dbReference type="SMART" id="SM00331"/>
    </source>
</evidence>
<sequence length="728" mass="84070">MKRGIFLPILFCIFFCNFTSILAQQGKINYLLDELKVARADTARIRIFNELSVAYRNNDIKKSYDYAQRALVIADKNNSKKGRANALWNLGAIYYRQAKYDTAIIYHEEALEIRQKIDDQKGIASSFNSIALIEAQKGNYAKALGFHLKSLNIREKLGDKRGMASSYNNIGNIYIQQKNYDLAIDNYERALKINQEINDEAQEATYLGNLGYSYMLKKNFVFATDYMLRSLNISEKNSDNYMIINNFINLGNTYKEQKKYPIAFDYLNKAMEKAREMNVQEAKAEIMQIMADIYLAQGDLDKAIENASQSLSIAQQVKNKERILNSSNILYQAYKQKQDIPKALLYHEMFATIKDSIAKQTNDNVYAELEARFRLEQNEILVKEQKQEMELMKKLQAAAEEQQKRQRYLNIGVGIIILFLLIFGVLVYRNYLLRQQHNNRLASVNHELRLQKEEISNQRNLIEHQNHDLKERNSQISKSIEAALYIQQGILPNKQKLDSLLGSDNFVIFHPRNIVSGDFYWIGQLENRIVLAVGDCTGHGVPGAFMSIIGSTLLDRIVRLKKICDPSLILTNLDQELKTILRKEREQSDNGMDVGIICLEKNDIEWKRVIFSGAKIPFRFIRKGNREVEQIQAVNRSIGFVSKKEKDFINHEIYLEKGSQIYLSSDGYADQDNVRHERLGTNRFLNLISECAERPMYLQQTYLEDSLQIYQGNAPQRDDIVVVGLKLS</sequence>
<dbReference type="Pfam" id="PF07228">
    <property type="entry name" value="SpoIIE"/>
    <property type="match status" value="1"/>
</dbReference>
<dbReference type="Gene3D" id="3.60.40.10">
    <property type="entry name" value="PPM-type phosphatase domain"/>
    <property type="match status" value="1"/>
</dbReference>
<dbReference type="PANTHER" id="PTHR45641:SF19">
    <property type="entry name" value="NEPHROCYSTIN-3"/>
    <property type="match status" value="1"/>
</dbReference>
<keyword evidence="5" id="KW-0472">Membrane</keyword>
<dbReference type="EMBL" id="FONY01000024">
    <property type="protein sequence ID" value="SFF29405.1"/>
    <property type="molecule type" value="Genomic_DNA"/>
</dbReference>
<keyword evidence="2 3" id="KW-0802">TPR repeat</keyword>
<dbReference type="InterPro" id="IPR019734">
    <property type="entry name" value="TPR_rpt"/>
</dbReference>
<proteinExistence type="predicted"/>
<evidence type="ECO:0000256" key="2">
    <source>
        <dbReference type="ARBA" id="ARBA00022803"/>
    </source>
</evidence>
<reference evidence="7 8" key="1">
    <citation type="submission" date="2016-10" db="EMBL/GenBank/DDBJ databases">
        <authorList>
            <person name="de Groot N.N."/>
        </authorList>
    </citation>
    <scope>NUCLEOTIDE SEQUENCE [LARGE SCALE GENOMIC DNA]</scope>
    <source>
        <strain>GEY</strain>
        <strain evidence="8">DSM 9560</strain>
    </source>
</reference>
<dbReference type="OrthoDB" id="1119265at2"/>
<gene>
    <name evidence="7" type="ORF">SAMN04488541_102421</name>
</gene>
<dbReference type="SUPFAM" id="SSF48452">
    <property type="entry name" value="TPR-like"/>
    <property type="match status" value="2"/>
</dbReference>
<feature type="domain" description="PPM-type phosphatase" evidence="6">
    <location>
        <begin position="503"/>
        <end position="727"/>
    </location>
</feature>
<dbReference type="Proteomes" id="UP000199513">
    <property type="component" value="Unassembled WGS sequence"/>
</dbReference>